<proteinExistence type="predicted"/>
<dbReference type="RefSeq" id="WP_388108169.1">
    <property type="nucleotide sequence ID" value="NZ_JBIAHM010000007.1"/>
</dbReference>
<dbReference type="SUPFAM" id="SSF51679">
    <property type="entry name" value="Bacterial luciferase-like"/>
    <property type="match status" value="1"/>
</dbReference>
<accession>A0ABW6M8T2</accession>
<dbReference type="EMBL" id="JBIAHM010000007">
    <property type="protein sequence ID" value="MFE9601175.1"/>
    <property type="molecule type" value="Genomic_DNA"/>
</dbReference>
<dbReference type="Proteomes" id="UP001601303">
    <property type="component" value="Unassembled WGS sequence"/>
</dbReference>
<protein>
    <submittedName>
        <fullName evidence="2">TIGR03619 family F420-dependent LLM class oxidoreductase</fullName>
        <ecNumber evidence="2">1.-.-.-</ecNumber>
    </submittedName>
</protein>
<evidence type="ECO:0000259" key="1">
    <source>
        <dbReference type="Pfam" id="PF00296"/>
    </source>
</evidence>
<keyword evidence="3" id="KW-1185">Reference proteome</keyword>
<dbReference type="Pfam" id="PF00296">
    <property type="entry name" value="Bac_luciferase"/>
    <property type="match status" value="1"/>
</dbReference>
<name>A0ABW6M8T2_9ACTN</name>
<reference evidence="2 3" key="1">
    <citation type="submission" date="2024-10" db="EMBL/GenBank/DDBJ databases">
        <title>The Natural Products Discovery Center: Release of the First 8490 Sequenced Strains for Exploring Actinobacteria Biosynthetic Diversity.</title>
        <authorList>
            <person name="Kalkreuter E."/>
            <person name="Kautsar S.A."/>
            <person name="Yang D."/>
            <person name="Bader C.D."/>
            <person name="Teijaro C.N."/>
            <person name="Fluegel L."/>
            <person name="Davis C.M."/>
            <person name="Simpson J.R."/>
            <person name="Lauterbach L."/>
            <person name="Steele A.D."/>
            <person name="Gui C."/>
            <person name="Meng S."/>
            <person name="Li G."/>
            <person name="Viehrig K."/>
            <person name="Ye F."/>
            <person name="Su P."/>
            <person name="Kiefer A.F."/>
            <person name="Nichols A."/>
            <person name="Cepeda A.J."/>
            <person name="Yan W."/>
            <person name="Fan B."/>
            <person name="Jiang Y."/>
            <person name="Adhikari A."/>
            <person name="Zheng C.-J."/>
            <person name="Schuster L."/>
            <person name="Cowan T.M."/>
            <person name="Smanski M.J."/>
            <person name="Chevrette M.G."/>
            <person name="De Carvalho L.P.S."/>
            <person name="Shen B."/>
        </authorList>
    </citation>
    <scope>NUCLEOTIDE SEQUENCE [LARGE SCALE GENOMIC DNA]</scope>
    <source>
        <strain evidence="2 3">NPDC006488</strain>
    </source>
</reference>
<sequence>MRIGAALPQFGPLAEPRLIAGFAAEAERMGYDALWTGDRALTPLQPSDIYPGCTPEQPWPVEQARAVDPIVALTAAATATTRVRLGTSTLDAPWHTPLLLGRSLTSLDLLSQGRLDAGLGVGWMRTEYEAMGVPWAQRGARLEEILDVLRAMWTSDPVEHEGTFWRIPPSRMDLRPFQQPGPQILLAGFAAVALDRIARRGDGWLPVTVVGSGPELEFLEGPWQAIKQGAEAAGRDPGVLRRELRVNIVPGLPVEAAVPVLQSARELGYDGAFLDLSYNADSVDHALEIAADILARYHKG</sequence>
<comment type="caution">
    <text evidence="2">The sequence shown here is derived from an EMBL/GenBank/DDBJ whole genome shotgun (WGS) entry which is preliminary data.</text>
</comment>
<dbReference type="InterPro" id="IPR036661">
    <property type="entry name" value="Luciferase-like_sf"/>
</dbReference>
<dbReference type="InterPro" id="IPR019921">
    <property type="entry name" value="Lucif-like_OxRdtase_Rv2161c"/>
</dbReference>
<dbReference type="PANTHER" id="PTHR30011:SF32">
    <property type="entry name" value="CONSERVED PROTEIN"/>
    <property type="match status" value="1"/>
</dbReference>
<dbReference type="PANTHER" id="PTHR30011">
    <property type="entry name" value="ALKANESULFONATE MONOOXYGENASE-RELATED"/>
    <property type="match status" value="1"/>
</dbReference>
<gene>
    <name evidence="2" type="ORF">ACFYNQ_21730</name>
</gene>
<organism evidence="2 3">
    <name type="scientific">Streptomyces hokutonensis</name>
    <dbReference type="NCBI Taxonomy" id="1306990"/>
    <lineage>
        <taxon>Bacteria</taxon>
        <taxon>Bacillati</taxon>
        <taxon>Actinomycetota</taxon>
        <taxon>Actinomycetes</taxon>
        <taxon>Kitasatosporales</taxon>
        <taxon>Streptomycetaceae</taxon>
        <taxon>Streptomyces</taxon>
    </lineage>
</organism>
<evidence type="ECO:0000313" key="3">
    <source>
        <dbReference type="Proteomes" id="UP001601303"/>
    </source>
</evidence>
<dbReference type="InterPro" id="IPR051260">
    <property type="entry name" value="Diverse_substr_monoxygenases"/>
</dbReference>
<dbReference type="EC" id="1.-.-.-" evidence="2"/>
<dbReference type="GO" id="GO:0016491">
    <property type="term" value="F:oxidoreductase activity"/>
    <property type="evidence" value="ECO:0007669"/>
    <property type="project" value="UniProtKB-KW"/>
</dbReference>
<feature type="domain" description="Luciferase-like" evidence="1">
    <location>
        <begin position="16"/>
        <end position="253"/>
    </location>
</feature>
<keyword evidence="2" id="KW-0560">Oxidoreductase</keyword>
<evidence type="ECO:0000313" key="2">
    <source>
        <dbReference type="EMBL" id="MFE9601175.1"/>
    </source>
</evidence>
<dbReference type="NCBIfam" id="TIGR03619">
    <property type="entry name" value="F420_Rv2161c"/>
    <property type="match status" value="1"/>
</dbReference>
<dbReference type="Gene3D" id="3.20.20.30">
    <property type="entry name" value="Luciferase-like domain"/>
    <property type="match status" value="1"/>
</dbReference>
<dbReference type="InterPro" id="IPR011251">
    <property type="entry name" value="Luciferase-like_dom"/>
</dbReference>